<keyword evidence="2" id="KW-1185">Reference proteome</keyword>
<evidence type="ECO:0000313" key="2">
    <source>
        <dbReference type="Proteomes" id="UP000008204"/>
    </source>
</evidence>
<dbReference type="HOGENOM" id="CLU_2069197_0_0_3"/>
<organism evidence="1 2">
    <name type="scientific">Rippkaea orientalis (strain PCC 8801 / RF-1)</name>
    <name type="common">Cyanothece sp. (strain PCC 8801)</name>
    <dbReference type="NCBI Taxonomy" id="41431"/>
    <lineage>
        <taxon>Bacteria</taxon>
        <taxon>Bacillati</taxon>
        <taxon>Cyanobacteriota</taxon>
        <taxon>Cyanophyceae</taxon>
        <taxon>Oscillatoriophycideae</taxon>
        <taxon>Chroococcales</taxon>
        <taxon>Aphanothecaceae</taxon>
        <taxon>Rippkaea</taxon>
        <taxon>Rippkaea orientalis</taxon>
    </lineage>
</organism>
<geneLocation type="plasmid" evidence="1 2">
    <name>pP880101</name>
</geneLocation>
<evidence type="ECO:0000313" key="1">
    <source>
        <dbReference type="EMBL" id="ACK68393.1"/>
    </source>
</evidence>
<dbReference type="AlphaFoldDB" id="B7K6H1"/>
<proteinExistence type="predicted"/>
<keyword evidence="1" id="KW-0614">Plasmid</keyword>
<gene>
    <name evidence="1" type="ordered locus">PCC8801_4474</name>
</gene>
<dbReference type="EMBL" id="CP001288">
    <property type="protein sequence ID" value="ACK68393.1"/>
    <property type="molecule type" value="Genomic_DNA"/>
</dbReference>
<reference evidence="2" key="1">
    <citation type="journal article" date="2011" name="MBio">
        <title>Novel metabolic attributes of the genus Cyanothece, comprising a group of unicellular nitrogen-fixing Cyanobacteria.</title>
        <authorList>
            <person name="Bandyopadhyay A."/>
            <person name="Elvitigala T."/>
            <person name="Welsh E."/>
            <person name="Stockel J."/>
            <person name="Liberton M."/>
            <person name="Min H."/>
            <person name="Sherman L.A."/>
            <person name="Pakrasi H.B."/>
        </authorList>
    </citation>
    <scope>NUCLEOTIDE SEQUENCE [LARGE SCALE GENOMIC DNA]</scope>
    <source>
        <strain evidence="2">PCC 8801</strain>
        <plasmid evidence="2">pP880101</plasmid>
    </source>
</reference>
<dbReference type="Proteomes" id="UP000008204">
    <property type="component" value="Plasmid pP880101"/>
</dbReference>
<dbReference type="RefSeq" id="WP_012593029.1">
    <property type="nucleotide sequence ID" value="NC_011721.1"/>
</dbReference>
<accession>B7K6H1</accession>
<sequence length="118" mass="13595">MFSTILTIYIDMSRIPKICGIDHDLLRTNVSSAIQCTSFMKSQSKNLTEAIRLIELDSDGRIQVSVELSIPLLRDRCCLSGILKQEGATTLNLNRDDTRTLFFYLYNRSIEYQKLQNR</sequence>
<protein>
    <submittedName>
        <fullName evidence="1">Uncharacterized protein</fullName>
    </submittedName>
</protein>
<dbReference type="KEGG" id="cyp:PCC8801_4474"/>
<name>B7K6H1_RIPO1</name>